<feature type="domain" description="GIY-YIG" evidence="3">
    <location>
        <begin position="9"/>
        <end position="103"/>
    </location>
</feature>
<protein>
    <recommendedName>
        <fullName evidence="3">GIY-YIG domain-containing protein</fullName>
    </recommendedName>
</protein>
<sequence>MMFAINEVEGSGIYLIINNINHKIYVGKTKNFRQRYRQYRYDFSAQRSDHINPYLLRAFNKYGFENFTMVSIEINSDESLLSDMELKWMLRLNTLDRSKGYNLRMDSSTKMYAHPSTSAKISNNLKNQWSSGVRNDHSEKLKKSWEGNEARKQQQSKLLTRVKTKYKYIVKNKLNGDTKEIVYEDLKEMGIAGRCLSKFHRRKTDKIIIDDCEIERIKI</sequence>
<accession>A0AAU7YR32</accession>
<dbReference type="Gene3D" id="3.40.1440.10">
    <property type="entry name" value="GIY-YIG endonuclease"/>
    <property type="match status" value="1"/>
</dbReference>
<proteinExistence type="predicted"/>
<evidence type="ECO:0000256" key="1">
    <source>
        <dbReference type="ARBA" id="ARBA00001946"/>
    </source>
</evidence>
<evidence type="ECO:0000313" key="4">
    <source>
        <dbReference type="EMBL" id="XCA58788.1"/>
    </source>
</evidence>
<dbReference type="Pfam" id="PF01541">
    <property type="entry name" value="GIY-YIG"/>
    <property type="match status" value="1"/>
</dbReference>
<name>A0AAU7YR32_9CAUD</name>
<dbReference type="InterPro" id="IPR035901">
    <property type="entry name" value="GIY-YIG_endonuc_sf"/>
</dbReference>
<dbReference type="NCBIfam" id="TIGR01453">
    <property type="entry name" value="grpIintron_endo"/>
    <property type="match status" value="1"/>
</dbReference>
<dbReference type="GO" id="GO:0004519">
    <property type="term" value="F:endonuclease activity"/>
    <property type="evidence" value="ECO:0007669"/>
    <property type="project" value="InterPro"/>
</dbReference>
<dbReference type="InterPro" id="IPR000305">
    <property type="entry name" value="GIY-YIG_endonuc"/>
</dbReference>
<organism evidence="4">
    <name type="scientific">Klebsiella phage KpTDp1</name>
    <dbReference type="NCBI Taxonomy" id="3161143"/>
    <lineage>
        <taxon>Viruses</taxon>
        <taxon>Duplodnaviria</taxon>
        <taxon>Heunggongvirae</taxon>
        <taxon>Uroviricota</taxon>
        <taxon>Caudoviricetes</taxon>
        <taxon>Jameshumphriesvirinae</taxon>
        <taxon>Jedunavirus</taxon>
    </lineage>
</organism>
<dbReference type="SUPFAM" id="SSF82771">
    <property type="entry name" value="GIY-YIG endonuclease"/>
    <property type="match status" value="1"/>
</dbReference>
<keyword evidence="2" id="KW-0460">Magnesium</keyword>
<dbReference type="PROSITE" id="PS50164">
    <property type="entry name" value="GIY_YIG"/>
    <property type="match status" value="1"/>
</dbReference>
<dbReference type="InterPro" id="IPR006350">
    <property type="entry name" value="Intron_endoG1"/>
</dbReference>
<reference evidence="4" key="1">
    <citation type="submission" date="2024-05" db="EMBL/GenBank/DDBJ databases">
        <authorList>
            <person name="MOURALI D."/>
        </authorList>
    </citation>
    <scope>NUCLEOTIDE SEQUENCE</scope>
</reference>
<dbReference type="EMBL" id="PP847084">
    <property type="protein sequence ID" value="XCA58788.1"/>
    <property type="molecule type" value="Genomic_DNA"/>
</dbReference>
<evidence type="ECO:0000256" key="2">
    <source>
        <dbReference type="ARBA" id="ARBA00022842"/>
    </source>
</evidence>
<dbReference type="SMART" id="SM00465">
    <property type="entry name" value="GIYc"/>
    <property type="match status" value="1"/>
</dbReference>
<comment type="cofactor">
    <cofactor evidence="1">
        <name>Mg(2+)</name>
        <dbReference type="ChEBI" id="CHEBI:18420"/>
    </cofactor>
</comment>
<evidence type="ECO:0000259" key="3">
    <source>
        <dbReference type="PROSITE" id="PS50164"/>
    </source>
</evidence>